<evidence type="ECO:0000313" key="2">
    <source>
        <dbReference type="EMBL" id="UQC80592.1"/>
    </source>
</evidence>
<evidence type="ECO:0000313" key="3">
    <source>
        <dbReference type="Proteomes" id="UP000830671"/>
    </source>
</evidence>
<accession>A0A9Q8SNF4</accession>
<evidence type="ECO:0000256" key="1">
    <source>
        <dbReference type="SAM" id="Phobius"/>
    </source>
</evidence>
<reference evidence="2" key="1">
    <citation type="journal article" date="2021" name="Mol. Plant Microbe Interact.">
        <title>Complete Genome Sequence of the Plant-Pathogenic Fungus Colletotrichum lupini.</title>
        <authorList>
            <person name="Baroncelli R."/>
            <person name="Pensec F."/>
            <person name="Da Lio D."/>
            <person name="Boufleur T."/>
            <person name="Vicente I."/>
            <person name="Sarrocco S."/>
            <person name="Picot A."/>
            <person name="Baraldi E."/>
            <person name="Sukno S."/>
            <person name="Thon M."/>
            <person name="Le Floch G."/>
        </authorList>
    </citation>
    <scope>NUCLEOTIDE SEQUENCE</scope>
    <source>
        <strain evidence="2">IMI 504893</strain>
    </source>
</reference>
<dbReference type="Proteomes" id="UP000830671">
    <property type="component" value="Chromosome 3"/>
</dbReference>
<dbReference type="EMBL" id="CP019475">
    <property type="protein sequence ID" value="UQC80592.1"/>
    <property type="molecule type" value="Genomic_DNA"/>
</dbReference>
<feature type="transmembrane region" description="Helical" evidence="1">
    <location>
        <begin position="84"/>
        <end position="102"/>
    </location>
</feature>
<dbReference type="RefSeq" id="XP_049142222.1">
    <property type="nucleotide sequence ID" value="XM_049285079.1"/>
</dbReference>
<keyword evidence="1" id="KW-0812">Transmembrane</keyword>
<keyword evidence="1" id="KW-1133">Transmembrane helix</keyword>
<keyword evidence="1" id="KW-0472">Membrane</keyword>
<organism evidence="2 3">
    <name type="scientific">Colletotrichum lupini</name>
    <dbReference type="NCBI Taxonomy" id="145971"/>
    <lineage>
        <taxon>Eukaryota</taxon>
        <taxon>Fungi</taxon>
        <taxon>Dikarya</taxon>
        <taxon>Ascomycota</taxon>
        <taxon>Pezizomycotina</taxon>
        <taxon>Sordariomycetes</taxon>
        <taxon>Hypocreomycetidae</taxon>
        <taxon>Glomerellales</taxon>
        <taxon>Glomerellaceae</taxon>
        <taxon>Colletotrichum</taxon>
        <taxon>Colletotrichum acutatum species complex</taxon>
    </lineage>
</organism>
<dbReference type="KEGG" id="clup:CLUP02_06075"/>
<gene>
    <name evidence="2" type="ORF">CLUP02_06075</name>
</gene>
<proteinExistence type="predicted"/>
<feature type="transmembrane region" description="Helical" evidence="1">
    <location>
        <begin position="58"/>
        <end position="78"/>
    </location>
</feature>
<dbReference type="AlphaFoldDB" id="A0A9Q8SNF4"/>
<name>A0A9Q8SNF4_9PEZI</name>
<dbReference type="GeneID" id="73340089"/>
<sequence>MSNVYLRSNALQCLPIRSHNASSVCGLPTLAPLAQAITPPDTARDHRSIPCSLCRDHVLLEATPSLFCPICLVFIYMILPVPPVPFLSACSFLFTQAIRLILNPTYPGRRQSRLSSVHIRDSLLLRNK</sequence>
<protein>
    <submittedName>
        <fullName evidence="2">Uncharacterized protein</fullName>
    </submittedName>
</protein>
<keyword evidence="3" id="KW-1185">Reference proteome</keyword>